<evidence type="ECO:0000256" key="3">
    <source>
        <dbReference type="ARBA" id="ARBA00023265"/>
    </source>
</evidence>
<dbReference type="CDD" id="cd07816">
    <property type="entry name" value="Bet_v1-like"/>
    <property type="match status" value="1"/>
</dbReference>
<dbReference type="GO" id="GO:0009738">
    <property type="term" value="P:abscisic acid-activated signaling pathway"/>
    <property type="evidence" value="ECO:0000318"/>
    <property type="project" value="GO_Central"/>
</dbReference>
<dbReference type="PANTHER" id="PTHR31213">
    <property type="entry name" value="OS08G0374000 PROTEIN-RELATED"/>
    <property type="match status" value="1"/>
</dbReference>
<dbReference type="EMBL" id="EQ973812">
    <property type="protein sequence ID" value="EEF45611.1"/>
    <property type="molecule type" value="Genomic_DNA"/>
</dbReference>
<feature type="domain" description="Bet v I/Major latex protein" evidence="4">
    <location>
        <begin position="1"/>
        <end position="153"/>
    </location>
</feature>
<keyword evidence="6" id="KW-1185">Reference proteome</keyword>
<dbReference type="GO" id="GO:0038023">
    <property type="term" value="F:signaling receptor activity"/>
    <property type="evidence" value="ECO:0000318"/>
    <property type="project" value="GO_Central"/>
</dbReference>
<dbReference type="Pfam" id="PF00407">
    <property type="entry name" value="Bet_v_1"/>
    <property type="match status" value="1"/>
</dbReference>
<dbReference type="Gene3D" id="3.30.530.20">
    <property type="match status" value="1"/>
</dbReference>
<dbReference type="PRINTS" id="PR00634">
    <property type="entry name" value="BETALLERGEN"/>
</dbReference>
<dbReference type="PANTHER" id="PTHR31213:SF169">
    <property type="entry name" value="BET V I_MAJOR LATEX PROTEIN DOMAIN-CONTAINING PROTEIN"/>
    <property type="match status" value="1"/>
</dbReference>
<dbReference type="OrthoDB" id="836599at2759"/>
<dbReference type="InterPro" id="IPR050279">
    <property type="entry name" value="Plant_def-hormone_signal"/>
</dbReference>
<protein>
    <submittedName>
        <fullName evidence="5">Major allergen Pru ar, putative</fullName>
    </submittedName>
</protein>
<keyword evidence="3" id="KW-0568">Pathogenesis-related protein</keyword>
<dbReference type="InterPro" id="IPR023393">
    <property type="entry name" value="START-like_dom_sf"/>
</dbReference>
<dbReference type="FunFam" id="3.30.530.20:FF:000007">
    <property type="entry name" value="Major pollen allergen Bet v 1-A"/>
    <property type="match status" value="1"/>
</dbReference>
<dbReference type="SUPFAM" id="SSF55961">
    <property type="entry name" value="Bet v1-like"/>
    <property type="match status" value="1"/>
</dbReference>
<dbReference type="AlphaFoldDB" id="B9RTC8"/>
<dbReference type="eggNOG" id="ENOG502RXTQ">
    <property type="taxonomic scope" value="Eukaryota"/>
</dbReference>
<evidence type="ECO:0000313" key="6">
    <source>
        <dbReference type="Proteomes" id="UP000008311"/>
    </source>
</evidence>
<dbReference type="GO" id="GO:0005634">
    <property type="term" value="C:nucleus"/>
    <property type="evidence" value="ECO:0000318"/>
    <property type="project" value="GO_Central"/>
</dbReference>
<evidence type="ECO:0000256" key="2">
    <source>
        <dbReference type="ARBA" id="ARBA00022821"/>
    </source>
</evidence>
<dbReference type="KEGG" id="rcu:8280151"/>
<dbReference type="OMA" id="FDYSIVG"/>
<evidence type="ECO:0000256" key="1">
    <source>
        <dbReference type="ARBA" id="ARBA00009744"/>
    </source>
</evidence>
<dbReference type="GO" id="GO:0005737">
    <property type="term" value="C:cytoplasm"/>
    <property type="evidence" value="ECO:0000318"/>
    <property type="project" value="GO_Central"/>
</dbReference>
<dbReference type="InParanoid" id="B9RTC8"/>
<dbReference type="InterPro" id="IPR024949">
    <property type="entry name" value="Bet_v_I_allergen"/>
</dbReference>
<sequence length="157" mass="17200">MGVLTFEKEITTSIPQAKMFKAFILESDTLIPKVLPQVSIEFLEGNGGPGTIKKTSFAEGGEVKYIKTRVEATDKDNFTHCYSVIGGEPWMNELEKTSYEIKVVASPDGGSIIKSISKYYPKEGCEINEEKVKAGAEKAFGMFKAIEAYVLANPDAC</sequence>
<dbReference type="InterPro" id="IPR000916">
    <property type="entry name" value="Bet_v_I/MLP"/>
</dbReference>
<organism evidence="5 6">
    <name type="scientific">Ricinus communis</name>
    <name type="common">Castor bean</name>
    <dbReference type="NCBI Taxonomy" id="3988"/>
    <lineage>
        <taxon>Eukaryota</taxon>
        <taxon>Viridiplantae</taxon>
        <taxon>Streptophyta</taxon>
        <taxon>Embryophyta</taxon>
        <taxon>Tracheophyta</taxon>
        <taxon>Spermatophyta</taxon>
        <taxon>Magnoliopsida</taxon>
        <taxon>eudicotyledons</taxon>
        <taxon>Gunneridae</taxon>
        <taxon>Pentapetalae</taxon>
        <taxon>rosids</taxon>
        <taxon>fabids</taxon>
        <taxon>Malpighiales</taxon>
        <taxon>Euphorbiaceae</taxon>
        <taxon>Acalyphoideae</taxon>
        <taxon>Acalypheae</taxon>
        <taxon>Ricinus</taxon>
    </lineage>
</organism>
<dbReference type="STRING" id="3988.B9RTC8"/>
<gene>
    <name evidence="5" type="ORF">RCOM_0683230</name>
</gene>
<reference evidence="6" key="1">
    <citation type="journal article" date="2010" name="Nat. Biotechnol.">
        <title>Draft genome sequence of the oilseed species Ricinus communis.</title>
        <authorList>
            <person name="Chan A.P."/>
            <person name="Crabtree J."/>
            <person name="Zhao Q."/>
            <person name="Lorenzi H."/>
            <person name="Orvis J."/>
            <person name="Puiu D."/>
            <person name="Melake-Berhan A."/>
            <person name="Jones K.M."/>
            <person name="Redman J."/>
            <person name="Chen G."/>
            <person name="Cahoon E.B."/>
            <person name="Gedil M."/>
            <person name="Stanke M."/>
            <person name="Haas B.J."/>
            <person name="Wortman J.R."/>
            <person name="Fraser-Liggett C.M."/>
            <person name="Ravel J."/>
            <person name="Rabinowicz P.D."/>
        </authorList>
    </citation>
    <scope>NUCLEOTIDE SEQUENCE [LARGE SCALE GENOMIC DNA]</scope>
    <source>
        <strain evidence="6">cv. Hale</strain>
    </source>
</reference>
<name>B9RTC8_RICCO</name>
<dbReference type="GO" id="GO:0010427">
    <property type="term" value="F:abscisic acid binding"/>
    <property type="evidence" value="ECO:0000318"/>
    <property type="project" value="GO_Central"/>
</dbReference>
<keyword evidence="2" id="KW-0611">Plant defense</keyword>
<comment type="similarity">
    <text evidence="1">Belongs to the BetVI family.</text>
</comment>
<evidence type="ECO:0000259" key="4">
    <source>
        <dbReference type="Pfam" id="PF00407"/>
    </source>
</evidence>
<dbReference type="GO" id="GO:0004864">
    <property type="term" value="F:protein phosphatase inhibitor activity"/>
    <property type="evidence" value="ECO:0000318"/>
    <property type="project" value="GO_Central"/>
</dbReference>
<evidence type="ECO:0000313" key="5">
    <source>
        <dbReference type="EMBL" id="EEF45611.1"/>
    </source>
</evidence>
<accession>B9RTC8</accession>
<dbReference type="GO" id="GO:0006952">
    <property type="term" value="P:defense response"/>
    <property type="evidence" value="ECO:0007669"/>
    <property type="project" value="UniProtKB-KW"/>
</dbReference>
<proteinExistence type="inferred from homology"/>
<dbReference type="Proteomes" id="UP000008311">
    <property type="component" value="Unassembled WGS sequence"/>
</dbReference>